<organism evidence="5 6">
    <name type="scientific">Solicola gregarius</name>
    <dbReference type="NCBI Taxonomy" id="2908642"/>
    <lineage>
        <taxon>Bacteria</taxon>
        <taxon>Bacillati</taxon>
        <taxon>Actinomycetota</taxon>
        <taxon>Actinomycetes</taxon>
        <taxon>Propionibacteriales</taxon>
        <taxon>Nocardioidaceae</taxon>
        <taxon>Solicola</taxon>
    </lineage>
</organism>
<dbReference type="PANTHER" id="PTHR33392:SF6">
    <property type="entry name" value="POLYISOPRENYL-TEICHOIC ACID--PEPTIDOGLYCAN TEICHOIC ACID TRANSFERASE TAGU"/>
    <property type="match status" value="1"/>
</dbReference>
<dbReference type="PANTHER" id="PTHR33392">
    <property type="entry name" value="POLYISOPRENYL-TEICHOIC ACID--PEPTIDOGLYCAN TEICHOIC ACID TRANSFERASE TAGU"/>
    <property type="match status" value="1"/>
</dbReference>
<dbReference type="Proteomes" id="UP001164390">
    <property type="component" value="Chromosome"/>
</dbReference>
<accession>A0AA46TM22</accession>
<evidence type="ECO:0000313" key="5">
    <source>
        <dbReference type="EMBL" id="UYM06908.1"/>
    </source>
</evidence>
<keyword evidence="3" id="KW-0472">Membrane</keyword>
<reference evidence="5" key="1">
    <citation type="submission" date="2022-01" db="EMBL/GenBank/DDBJ databases">
        <title>Nocardioidaceae gen. sp. A5X3R13.</title>
        <authorList>
            <person name="Lopez Marin M.A."/>
            <person name="Uhlik O."/>
        </authorList>
    </citation>
    <scope>NUCLEOTIDE SEQUENCE</scope>
    <source>
        <strain evidence="5">A5X3R13</strain>
    </source>
</reference>
<dbReference type="AlphaFoldDB" id="A0AA46TM22"/>
<feature type="transmembrane region" description="Helical" evidence="3">
    <location>
        <begin position="40"/>
        <end position="61"/>
    </location>
</feature>
<evidence type="ECO:0000256" key="3">
    <source>
        <dbReference type="SAM" id="Phobius"/>
    </source>
</evidence>
<feature type="domain" description="Cell envelope-related transcriptional attenuator" evidence="4">
    <location>
        <begin position="104"/>
        <end position="253"/>
    </location>
</feature>
<name>A0AA46TM22_9ACTN</name>
<feature type="compositionally biased region" description="Low complexity" evidence="2">
    <location>
        <begin position="1"/>
        <end position="21"/>
    </location>
</feature>
<dbReference type="InterPro" id="IPR004474">
    <property type="entry name" value="LytR_CpsA_psr"/>
</dbReference>
<feature type="region of interest" description="Disordered" evidence="2">
    <location>
        <begin position="1"/>
        <end position="25"/>
    </location>
</feature>
<sequence length="360" mass="39840">MSSPPTAGPDTDPPTAAADAPAEGRHRAEKAHGWIRRHKVITSLILVVLILILAVGGYALWLNLKLGNIDRFDGLDAAGRPDPAPGEAQNILLLGEDGDGDTQRADTIILAHITEDRDKAYLVSIPRDSYVEIYDEHNEPQGMNKINAAFSYYKEAGAQATVEQLTNIRVDHVAKMNWEGFKDLSTALDGVRVYIPETVYDSSQDYTWEKGWRNVEGKIALKYVRTRHGLDDGDFGRIARQQNFMRSLMNKLINEGLTSPTKLPGVLNAITKNLDVDDSWSNGDIRDLAFNMRGLDSENVEFLTAPLGGYDDTDVGSVVLLDKRKCHQLWGAIRGDGKLTVDEYAEKHKDDALANPKDVD</sequence>
<comment type="similarity">
    <text evidence="1">Belongs to the LytR/CpsA/Psr (LCP) family.</text>
</comment>
<proteinExistence type="inferred from homology"/>
<dbReference type="KEGG" id="sgrg:L0C25_07485"/>
<dbReference type="RefSeq" id="WP_271635839.1">
    <property type="nucleotide sequence ID" value="NZ_CP094970.1"/>
</dbReference>
<dbReference type="Gene3D" id="3.40.630.190">
    <property type="entry name" value="LCP protein"/>
    <property type="match status" value="1"/>
</dbReference>
<keyword evidence="3" id="KW-0812">Transmembrane</keyword>
<keyword evidence="6" id="KW-1185">Reference proteome</keyword>
<evidence type="ECO:0000256" key="1">
    <source>
        <dbReference type="ARBA" id="ARBA00006068"/>
    </source>
</evidence>
<evidence type="ECO:0000259" key="4">
    <source>
        <dbReference type="Pfam" id="PF03816"/>
    </source>
</evidence>
<dbReference type="Pfam" id="PF03816">
    <property type="entry name" value="LytR_cpsA_psr"/>
    <property type="match status" value="1"/>
</dbReference>
<dbReference type="NCBIfam" id="TIGR00350">
    <property type="entry name" value="lytR_cpsA_psr"/>
    <property type="match status" value="1"/>
</dbReference>
<dbReference type="InterPro" id="IPR050922">
    <property type="entry name" value="LytR/CpsA/Psr_CW_biosynth"/>
</dbReference>
<protein>
    <submittedName>
        <fullName evidence="5">LCP family protein</fullName>
    </submittedName>
</protein>
<dbReference type="EMBL" id="CP094970">
    <property type="protein sequence ID" value="UYM06908.1"/>
    <property type="molecule type" value="Genomic_DNA"/>
</dbReference>
<evidence type="ECO:0000313" key="6">
    <source>
        <dbReference type="Proteomes" id="UP001164390"/>
    </source>
</evidence>
<evidence type="ECO:0000256" key="2">
    <source>
        <dbReference type="SAM" id="MobiDB-lite"/>
    </source>
</evidence>
<gene>
    <name evidence="5" type="ORF">L0C25_07485</name>
</gene>
<keyword evidence="3" id="KW-1133">Transmembrane helix</keyword>